<dbReference type="OrthoDB" id="4624666at2759"/>
<keyword evidence="3" id="KW-1185">Reference proteome</keyword>
<dbReference type="Proteomes" id="UP000031186">
    <property type="component" value="Unassembled WGS sequence"/>
</dbReference>
<dbReference type="VEuPathDB" id="FungiDB:MAN_00046"/>
<gene>
    <name evidence="2" type="ORF">MAN_00046</name>
</gene>
<accession>A0A0B4FRU8</accession>
<protein>
    <submittedName>
        <fullName evidence="2">Uncharacterized protein</fullName>
    </submittedName>
</protein>
<dbReference type="EMBL" id="AZNF01000001">
    <property type="protein sequence ID" value="KID70447.1"/>
    <property type="molecule type" value="Genomic_DNA"/>
</dbReference>
<organism evidence="2 3">
    <name type="scientific">Metarhizium anisopliae (strain ARSEF 549)</name>
    <dbReference type="NCBI Taxonomy" id="3151832"/>
    <lineage>
        <taxon>Eukaryota</taxon>
        <taxon>Fungi</taxon>
        <taxon>Dikarya</taxon>
        <taxon>Ascomycota</taxon>
        <taxon>Pezizomycotina</taxon>
        <taxon>Sordariomycetes</taxon>
        <taxon>Hypocreomycetidae</taxon>
        <taxon>Hypocreales</taxon>
        <taxon>Clavicipitaceae</taxon>
        <taxon>Metarhizium</taxon>
    </lineage>
</organism>
<feature type="non-terminal residue" evidence="2">
    <location>
        <position position="1"/>
    </location>
</feature>
<sequence length="51" mass="5488">MSNRVVATRDPSTGGSGMTNSITRRSSQSSDASGHGRFRTMIRNMLSPPAY</sequence>
<feature type="region of interest" description="Disordered" evidence="1">
    <location>
        <begin position="1"/>
        <end position="51"/>
    </location>
</feature>
<proteinExistence type="predicted"/>
<evidence type="ECO:0000256" key="1">
    <source>
        <dbReference type="SAM" id="MobiDB-lite"/>
    </source>
</evidence>
<reference evidence="2 3" key="1">
    <citation type="journal article" date="2014" name="Proc. Natl. Acad. Sci. U.S.A.">
        <title>Trajectory and genomic determinants of fungal-pathogen speciation and host adaptation.</title>
        <authorList>
            <person name="Hu X."/>
            <person name="Xiao G."/>
            <person name="Zheng P."/>
            <person name="Shang Y."/>
            <person name="Su Y."/>
            <person name="Zhang X."/>
            <person name="Liu X."/>
            <person name="Zhan S."/>
            <person name="St Leger R.J."/>
            <person name="Wang C."/>
        </authorList>
    </citation>
    <scope>NUCLEOTIDE SEQUENCE [LARGE SCALE GENOMIC DNA]</scope>
    <source>
        <strain evidence="2 3">ARSEF 549</strain>
    </source>
</reference>
<feature type="compositionally biased region" description="Polar residues" evidence="1">
    <location>
        <begin position="1"/>
        <end position="32"/>
    </location>
</feature>
<evidence type="ECO:0000313" key="2">
    <source>
        <dbReference type="EMBL" id="KID70447.1"/>
    </source>
</evidence>
<name>A0A0B4FRU8_METAF</name>
<comment type="caution">
    <text evidence="2">The sequence shown here is derived from an EMBL/GenBank/DDBJ whole genome shotgun (WGS) entry which is preliminary data.</text>
</comment>
<dbReference type="HOGENOM" id="CLU_3106908_0_0_1"/>
<dbReference type="AlphaFoldDB" id="A0A0B4FRU8"/>
<evidence type="ECO:0000313" key="3">
    <source>
        <dbReference type="Proteomes" id="UP000031186"/>
    </source>
</evidence>